<dbReference type="AlphaFoldDB" id="A0A0G1M6K0"/>
<dbReference type="EMBL" id="LCKQ01000012">
    <property type="protein sequence ID" value="KKU03717.1"/>
    <property type="molecule type" value="Genomic_DNA"/>
</dbReference>
<organism evidence="1 2">
    <name type="scientific">Candidatus Woesebacteria bacterium GW2011_GWE1_45_18</name>
    <dbReference type="NCBI Taxonomy" id="1618598"/>
    <lineage>
        <taxon>Bacteria</taxon>
        <taxon>Candidatus Woeseibacteriota</taxon>
    </lineage>
</organism>
<sequence length="133" mass="15172">MKEIKQKDLLGCGVACTAAVLNISYQEALSLFREGKVKVAETGFYCRDIVEALRSAGLNYEYKHIKGVQKMEMHSRGTIVFLRKSNKYPAGHFLSRSENGWMDPWLNYPHKDIQAGFRISLPEEPIYVIFPVS</sequence>
<evidence type="ECO:0008006" key="3">
    <source>
        <dbReference type="Google" id="ProtNLM"/>
    </source>
</evidence>
<comment type="caution">
    <text evidence="1">The sequence shown here is derived from an EMBL/GenBank/DDBJ whole genome shotgun (WGS) entry which is preliminary data.</text>
</comment>
<evidence type="ECO:0000313" key="1">
    <source>
        <dbReference type="EMBL" id="KKU03717.1"/>
    </source>
</evidence>
<gene>
    <name evidence="1" type="ORF">UX03_C0012G0009</name>
</gene>
<accession>A0A0G1M6K0</accession>
<proteinExistence type="predicted"/>
<name>A0A0G1M6K0_9BACT</name>
<reference evidence="1 2" key="1">
    <citation type="journal article" date="2015" name="Nature">
        <title>rRNA introns, odd ribosomes, and small enigmatic genomes across a large radiation of phyla.</title>
        <authorList>
            <person name="Brown C.T."/>
            <person name="Hug L.A."/>
            <person name="Thomas B.C."/>
            <person name="Sharon I."/>
            <person name="Castelle C.J."/>
            <person name="Singh A."/>
            <person name="Wilkins M.J."/>
            <person name="Williams K.H."/>
            <person name="Banfield J.F."/>
        </authorList>
    </citation>
    <scope>NUCLEOTIDE SEQUENCE [LARGE SCALE GENOMIC DNA]</scope>
</reference>
<evidence type="ECO:0000313" key="2">
    <source>
        <dbReference type="Proteomes" id="UP000034086"/>
    </source>
</evidence>
<dbReference type="Proteomes" id="UP000034086">
    <property type="component" value="Unassembled WGS sequence"/>
</dbReference>
<protein>
    <recommendedName>
        <fullName evidence="3">Peptidase C39 domain-containing protein</fullName>
    </recommendedName>
</protein>